<accession>A0A0C2WZ91</accession>
<gene>
    <name evidence="1" type="ORF">M378DRAFT_329882</name>
</gene>
<dbReference type="HOGENOM" id="CLU_020819_0_1_1"/>
<protein>
    <submittedName>
        <fullName evidence="1">Uncharacterized protein</fullName>
    </submittedName>
</protein>
<feature type="non-terminal residue" evidence="1">
    <location>
        <position position="1"/>
    </location>
</feature>
<reference evidence="1 2" key="1">
    <citation type="submission" date="2014-04" db="EMBL/GenBank/DDBJ databases">
        <title>Evolutionary Origins and Diversification of the Mycorrhizal Mutualists.</title>
        <authorList>
            <consortium name="DOE Joint Genome Institute"/>
            <consortium name="Mycorrhizal Genomics Consortium"/>
            <person name="Kohler A."/>
            <person name="Kuo A."/>
            <person name="Nagy L.G."/>
            <person name="Floudas D."/>
            <person name="Copeland A."/>
            <person name="Barry K.W."/>
            <person name="Cichocki N."/>
            <person name="Veneault-Fourrey C."/>
            <person name="LaButti K."/>
            <person name="Lindquist E.A."/>
            <person name="Lipzen A."/>
            <person name="Lundell T."/>
            <person name="Morin E."/>
            <person name="Murat C."/>
            <person name="Riley R."/>
            <person name="Ohm R."/>
            <person name="Sun H."/>
            <person name="Tunlid A."/>
            <person name="Henrissat B."/>
            <person name="Grigoriev I.V."/>
            <person name="Hibbett D.S."/>
            <person name="Martin F."/>
        </authorList>
    </citation>
    <scope>NUCLEOTIDE SEQUENCE [LARGE SCALE GENOMIC DNA]</scope>
    <source>
        <strain evidence="1 2">Koide BX008</strain>
    </source>
</reference>
<keyword evidence="2" id="KW-1185">Reference proteome</keyword>
<organism evidence="1 2">
    <name type="scientific">Amanita muscaria (strain Koide BX008)</name>
    <dbReference type="NCBI Taxonomy" id="946122"/>
    <lineage>
        <taxon>Eukaryota</taxon>
        <taxon>Fungi</taxon>
        <taxon>Dikarya</taxon>
        <taxon>Basidiomycota</taxon>
        <taxon>Agaricomycotina</taxon>
        <taxon>Agaricomycetes</taxon>
        <taxon>Agaricomycetidae</taxon>
        <taxon>Agaricales</taxon>
        <taxon>Pluteineae</taxon>
        <taxon>Amanitaceae</taxon>
        <taxon>Amanita</taxon>
    </lineage>
</organism>
<dbReference type="OrthoDB" id="2340858at2759"/>
<name>A0A0C2WZ91_AMAMK</name>
<dbReference type="PANTHER" id="PTHR33129">
    <property type="entry name" value="PROTEIN KINASE DOMAIN-CONTAINING PROTEIN-RELATED"/>
    <property type="match status" value="1"/>
</dbReference>
<dbReference type="InParanoid" id="A0A0C2WZ91"/>
<dbReference type="AlphaFoldDB" id="A0A0C2WZ91"/>
<dbReference type="Proteomes" id="UP000054549">
    <property type="component" value="Unassembled WGS sequence"/>
</dbReference>
<evidence type="ECO:0000313" key="1">
    <source>
        <dbReference type="EMBL" id="KIL67142.1"/>
    </source>
</evidence>
<dbReference type="PANTHER" id="PTHR33129:SF1">
    <property type="entry name" value="ATP-BINDING PROTEIN"/>
    <property type="match status" value="1"/>
</dbReference>
<dbReference type="InterPro" id="IPR052980">
    <property type="entry name" value="Crinkler_effector"/>
</dbReference>
<evidence type="ECO:0000313" key="2">
    <source>
        <dbReference type="Proteomes" id="UP000054549"/>
    </source>
</evidence>
<sequence length="476" mass="53865">NGGDVLPATPPPIIDAGWTRLLIRAEYLRIYKWVEEKYAVGKVYRPSAIVVTGQPGIGKTFWAYYVLRRRLGEKSVTLWHQGTELYLFCSEGVFLVPPTFTFREFGHRVWTIIDSAYSPSGIPSAMISSFAPGIFPIYITSPQPSRWSGIMQSWTFHQVIMNPWTRAEIEYAANILHPNQGLHDVLQRYDSLGPTARFCFELTCDEVTRHISDRDRTIYRTSPDDLKNLFSDSSRLSLDTLSQKICLVRRMRGSALGDGGFTTEFILAAVRQKVVQRLEQFSDEQLLYIWTMFSKFGDARGMTGPIFEALVHRRFKRCINLDATPMFRSNRANSRWHASFSTKRPSSATVYGVAWQNFSLHVDVGTTHVYYDTTTTLIIQPDVYYLPRSGQQVALYSFILNGGYLNIFQCTGDQAHDIKGGIGDFLASCSGLPPPTKWRFLFVVPDDLDSFSCPASSDPVVKALGFYTSRISMSMA</sequence>
<proteinExistence type="predicted"/>
<dbReference type="EMBL" id="KN818233">
    <property type="protein sequence ID" value="KIL67142.1"/>
    <property type="molecule type" value="Genomic_DNA"/>
</dbReference>